<evidence type="ECO:0000256" key="1">
    <source>
        <dbReference type="SAM" id="SignalP"/>
    </source>
</evidence>
<comment type="caution">
    <text evidence="2">The sequence shown here is derived from an EMBL/GenBank/DDBJ whole genome shotgun (WGS) entry which is preliminary data.</text>
</comment>
<feature type="signal peptide" evidence="1">
    <location>
        <begin position="1"/>
        <end position="20"/>
    </location>
</feature>
<dbReference type="EMBL" id="BATJ01000005">
    <property type="protein sequence ID" value="GAD66943.1"/>
    <property type="molecule type" value="Genomic_DNA"/>
</dbReference>
<keyword evidence="1" id="KW-0732">Signal</keyword>
<accession>U3BJZ2</accession>
<dbReference type="AlphaFoldDB" id="U3BJZ2"/>
<reference evidence="2 3" key="1">
    <citation type="submission" date="2013-09" db="EMBL/GenBank/DDBJ databases">
        <title>Whole genome shotgun sequence of Vibrio proteolyticus NBRC 13287.</title>
        <authorList>
            <person name="Isaki S."/>
            <person name="Hosoyama A."/>
            <person name="Numata M."/>
            <person name="Hashimoto M."/>
            <person name="Hosoyama Y."/>
            <person name="Tsuchikane K."/>
            <person name="Noguchi M."/>
            <person name="Hirakata S."/>
            <person name="Ichikawa N."/>
            <person name="Ohji S."/>
            <person name="Yamazoe A."/>
            <person name="Fujita N."/>
        </authorList>
    </citation>
    <scope>NUCLEOTIDE SEQUENCE [LARGE SCALE GENOMIC DNA]</scope>
    <source>
        <strain evidence="2 3">NBRC 13287</strain>
    </source>
</reference>
<organism evidence="2 3">
    <name type="scientific">Vibrio proteolyticus NBRC 13287</name>
    <dbReference type="NCBI Taxonomy" id="1219065"/>
    <lineage>
        <taxon>Bacteria</taxon>
        <taxon>Pseudomonadati</taxon>
        <taxon>Pseudomonadota</taxon>
        <taxon>Gammaproteobacteria</taxon>
        <taxon>Vibrionales</taxon>
        <taxon>Vibrionaceae</taxon>
        <taxon>Vibrio</taxon>
    </lineage>
</organism>
<name>U3BJZ2_VIBPR</name>
<proteinExistence type="predicted"/>
<dbReference type="RefSeq" id="WP_021704921.1">
    <property type="nucleotide sequence ID" value="NZ_BATJ01000005.1"/>
</dbReference>
<gene>
    <name evidence="2" type="ORF">VPR01S_05_02380</name>
</gene>
<protein>
    <submittedName>
        <fullName evidence="2">Uncharacterized protein</fullName>
    </submittedName>
</protein>
<dbReference type="STRING" id="1219065.VPR01S_05_02380"/>
<dbReference type="Proteomes" id="UP000016570">
    <property type="component" value="Unassembled WGS sequence"/>
</dbReference>
<sequence length="138" mass="15175">MNSKALFGVVLIVAAALKCAQAVYRQAQNTDMLQQVEADVRGIVIEVDERVSVGHLSGGYHLITVVFYAGEPGLSPLNFEPQRLLRRAQLALCERHNFSQFSSLDYRISLASGSKDRSEPVVMTQTDCENRHQIAGGV</sequence>
<evidence type="ECO:0000313" key="3">
    <source>
        <dbReference type="Proteomes" id="UP000016570"/>
    </source>
</evidence>
<keyword evidence="3" id="KW-1185">Reference proteome</keyword>
<evidence type="ECO:0000313" key="2">
    <source>
        <dbReference type="EMBL" id="GAD66943.1"/>
    </source>
</evidence>
<feature type="chain" id="PRO_5004638892" evidence="1">
    <location>
        <begin position="21"/>
        <end position="138"/>
    </location>
</feature>